<dbReference type="Proteomes" id="UP000653454">
    <property type="component" value="Unassembled WGS sequence"/>
</dbReference>
<accession>A0A8S4EI44</accession>
<reference evidence="1" key="1">
    <citation type="submission" date="2020-11" db="EMBL/GenBank/DDBJ databases">
        <authorList>
            <person name="Whiteford S."/>
        </authorList>
    </citation>
    <scope>NUCLEOTIDE SEQUENCE</scope>
</reference>
<sequence>MLNLTARREYQQNETLRRVKLEKINQEFIITEKGLFYMDLNECPPYVLDLEKPQPFHLALSVSVSSKGQRDGYTRMDALHSKLFRDNVNFYAKEEIPTYHQLVQKLQSEVKPRLSRRVTSGICDAIVNKALFHVYNLHPKEDSKMKFVEL</sequence>
<dbReference type="AlphaFoldDB" id="A0A8S4EI44"/>
<keyword evidence="2" id="KW-1185">Reference proteome</keyword>
<comment type="caution">
    <text evidence="1">The sequence shown here is derived from an EMBL/GenBank/DDBJ whole genome shotgun (WGS) entry which is preliminary data.</text>
</comment>
<protein>
    <submittedName>
        <fullName evidence="1">(diamondback moth) hypothetical protein</fullName>
    </submittedName>
</protein>
<gene>
    <name evidence="1" type="ORF">PLXY2_LOCUS5411</name>
</gene>
<organism evidence="1 2">
    <name type="scientific">Plutella xylostella</name>
    <name type="common">Diamondback moth</name>
    <name type="synonym">Plutella maculipennis</name>
    <dbReference type="NCBI Taxonomy" id="51655"/>
    <lineage>
        <taxon>Eukaryota</taxon>
        <taxon>Metazoa</taxon>
        <taxon>Ecdysozoa</taxon>
        <taxon>Arthropoda</taxon>
        <taxon>Hexapoda</taxon>
        <taxon>Insecta</taxon>
        <taxon>Pterygota</taxon>
        <taxon>Neoptera</taxon>
        <taxon>Endopterygota</taxon>
        <taxon>Lepidoptera</taxon>
        <taxon>Glossata</taxon>
        <taxon>Ditrysia</taxon>
        <taxon>Yponomeutoidea</taxon>
        <taxon>Plutellidae</taxon>
        <taxon>Plutella</taxon>
    </lineage>
</organism>
<name>A0A8S4EI44_PLUXY</name>
<proteinExistence type="predicted"/>
<evidence type="ECO:0000313" key="1">
    <source>
        <dbReference type="EMBL" id="CAG9114523.1"/>
    </source>
</evidence>
<dbReference type="EMBL" id="CAJHNJ030000016">
    <property type="protein sequence ID" value="CAG9114523.1"/>
    <property type="molecule type" value="Genomic_DNA"/>
</dbReference>
<evidence type="ECO:0000313" key="2">
    <source>
        <dbReference type="Proteomes" id="UP000653454"/>
    </source>
</evidence>